<reference evidence="1 2" key="2">
    <citation type="journal article" date="2011" name="PLoS ONE">
        <title>Evidence for reductive genome evolution and lateral acquisition of virulence functions in two Corynebacterium pseudotuberculosis strains.</title>
        <authorList>
            <person name="Ruiz J.C."/>
            <person name="D'Afonseca V."/>
            <person name="Silva A."/>
            <person name="Ali A."/>
            <person name="Pinto A.C."/>
            <person name="Santos A.R."/>
            <person name="Rocha A.A."/>
            <person name="Lopes D.O."/>
            <person name="Dorella F.A."/>
            <person name="Pacheco L.G."/>
            <person name="Costa M.P."/>
            <person name="Turk M.Z."/>
            <person name="Seyffert N."/>
            <person name="Moraes P.M."/>
            <person name="Soares S.C."/>
            <person name="Almeida S.S."/>
            <person name="Castro T.L."/>
            <person name="Abreu V.A."/>
            <person name="Trost E."/>
            <person name="Baumbach J."/>
            <person name="Tauch A."/>
            <person name="Schneider M.P."/>
            <person name="McCulloch J."/>
            <person name="Cerdeira L.T."/>
            <person name="Ramos R.T."/>
            <person name="Zerlotini A."/>
            <person name="Dominitini A."/>
            <person name="Resende D.M."/>
            <person name="Coser E.M."/>
            <person name="Oliveira L.M."/>
            <person name="Pedrosa A.L."/>
            <person name="Vieira C.U."/>
            <person name="Guimaraes C.T."/>
            <person name="Bartholomeu D.C."/>
            <person name="Oliveira D.M."/>
            <person name="Santos F.R."/>
            <person name="Rabelo E.M."/>
            <person name="Lobo F.P."/>
            <person name="Franco G.R."/>
            <person name="Costa A.F."/>
            <person name="Castro I.M."/>
            <person name="Dias S.R."/>
            <person name="Ferro J.A."/>
            <person name="Ortega J.M."/>
            <person name="Paiva L.V."/>
            <person name="Goulart L.R."/>
            <person name="Almeida J.F."/>
            <person name="Ferro M.I."/>
            <person name="Carneiro N.P."/>
            <person name="Falcao P.R."/>
            <person name="Grynberg P."/>
            <person name="Teixeira S.M."/>
            <person name="Brommonschenkel S."/>
            <person name="Oliveira S.C."/>
            <person name="Meyer R."/>
            <person name="Moore R.J."/>
            <person name="Miyoshi A."/>
            <person name="Oliveira G.C."/>
            <person name="Azevedo V."/>
        </authorList>
    </citation>
    <scope>NUCLEOTIDE SEQUENCE [LARGE SCALE GENOMIC DNA]</scope>
    <source>
        <strain evidence="1 2">C231</strain>
    </source>
</reference>
<keyword evidence="2" id="KW-1185">Reference proteome</keyword>
<dbReference type="STRING" id="681645.CpC231_0013"/>
<dbReference type="GeneID" id="93973094"/>
<reference evidence="1 2" key="1">
    <citation type="journal article" date="2011" name="J. Bacteriol.">
        <title>Complete genome sequence of Corynebacterium pseudotuberculosis I19, a strain isolated from a cow in Israel with bovine mastitis.</title>
        <authorList>
            <consortium name="Consortium: Rede Paraense de Genomica e Proteomica (RPGP)"/>
            <person name="Silva A."/>
            <person name="Schneider M.P."/>
            <person name="Cerdeira L."/>
            <person name="Barbosa M.S."/>
            <person name="Ramos R.T."/>
            <person name="Carneiro A.R."/>
            <person name="Santos R."/>
            <person name="Lima M."/>
            <person name="D'Afonseca V."/>
            <person name="Almeida S.S."/>
            <person name="Santos A.R."/>
            <person name="Soares S.C."/>
            <person name="Pinto A.C."/>
            <person name="Ali A."/>
            <person name="Dorella F.A."/>
            <person name="Rocha F."/>
            <person name="de Abreu V.A."/>
            <person name="Trost E."/>
            <person name="Tauch A."/>
            <person name="Shpigel N."/>
            <person name="Miyoshi A."/>
            <person name="Azevedo V."/>
        </authorList>
    </citation>
    <scope>NUCLEOTIDE SEQUENCE [LARGE SCALE GENOMIC DNA]</scope>
    <source>
        <strain evidence="1 2">C231</strain>
    </source>
</reference>
<protein>
    <submittedName>
        <fullName evidence="1">Uncharacterized protein</fullName>
    </submittedName>
</protein>
<dbReference type="PATRIC" id="fig|681645.3.peg.13"/>
<gene>
    <name evidence="1" type="ORF">CPC231_00085</name>
</gene>
<accession>D9QD68</accession>
<dbReference type="AlphaFoldDB" id="D9QD68"/>
<dbReference type="HOGENOM" id="CLU_2492585_0_0_11"/>
<evidence type="ECO:0000313" key="1">
    <source>
        <dbReference type="EMBL" id="ADL09512.2"/>
    </source>
</evidence>
<dbReference type="RefSeq" id="WP_054250846.1">
    <property type="nucleotide sequence ID" value="NC_017301.2"/>
</dbReference>
<evidence type="ECO:0000313" key="2">
    <source>
        <dbReference type="Proteomes" id="UP000000276"/>
    </source>
</evidence>
<proteinExistence type="predicted"/>
<organism evidence="1 2">
    <name type="scientific">Corynebacterium pseudotuberculosis (strain C231)</name>
    <dbReference type="NCBI Taxonomy" id="681645"/>
    <lineage>
        <taxon>Bacteria</taxon>
        <taxon>Bacillati</taxon>
        <taxon>Actinomycetota</taxon>
        <taxon>Actinomycetes</taxon>
        <taxon>Mycobacteriales</taxon>
        <taxon>Corynebacteriaceae</taxon>
        <taxon>Corynebacterium</taxon>
    </lineage>
</organism>
<sequence>MKKTTSKFLEVVFLHEIGFEGMGGGVDTLKTITPNYQDAAAEVQQPSLEKETGLWADAAHPTGTGMRGCPRLRGEACAAQAL</sequence>
<name>D9QD68_CORP2</name>
<dbReference type="Proteomes" id="UP000000276">
    <property type="component" value="Chromosome"/>
</dbReference>
<dbReference type="EMBL" id="CP001829">
    <property type="protein sequence ID" value="ADL09512.2"/>
    <property type="molecule type" value="Genomic_DNA"/>
</dbReference>
<dbReference type="KEGG" id="cpq:CPC231_00085"/>